<comment type="caution">
    <text evidence="2">The sequence shown here is derived from an EMBL/GenBank/DDBJ whole genome shotgun (WGS) entry which is preliminary data.</text>
</comment>
<evidence type="ECO:0000313" key="2">
    <source>
        <dbReference type="EMBL" id="GCC39006.1"/>
    </source>
</evidence>
<proteinExistence type="predicted"/>
<feature type="region of interest" description="Disordered" evidence="1">
    <location>
        <begin position="59"/>
        <end position="167"/>
    </location>
</feature>
<gene>
    <name evidence="2" type="ORF">chiPu_0023006</name>
</gene>
<feature type="compositionally biased region" description="Pro residues" evidence="1">
    <location>
        <begin position="111"/>
        <end position="126"/>
    </location>
</feature>
<feature type="compositionally biased region" description="Basic and acidic residues" evidence="1">
    <location>
        <begin position="70"/>
        <end position="81"/>
    </location>
</feature>
<evidence type="ECO:0000313" key="3">
    <source>
        <dbReference type="Proteomes" id="UP000287033"/>
    </source>
</evidence>
<dbReference type="AlphaFoldDB" id="A0A401T8K6"/>
<dbReference type="EMBL" id="BEZZ01014178">
    <property type="protein sequence ID" value="GCC39006.1"/>
    <property type="molecule type" value="Genomic_DNA"/>
</dbReference>
<sequence>MKPLLPPLRRFGALPTPTSGLPTSVMIAIAHPPSQLPVAPPSPPTPTHPTVRTLPQECHLPEAGGQGWGRDLDARPHDDRQFTAGVAGFPPTPATPCPGRGGSRHGRQRPTHPPAPVRYPHPPLPDPGGEGRRRTRGACPGRPRPGGPCRRNTGGSAAQGGRRQRRRQMVLLPAFPPVHGLRVTRLVR</sequence>
<evidence type="ECO:0000256" key="1">
    <source>
        <dbReference type="SAM" id="MobiDB-lite"/>
    </source>
</evidence>
<protein>
    <submittedName>
        <fullName evidence="2">Uncharacterized protein</fullName>
    </submittedName>
</protein>
<name>A0A401T8K6_CHIPU</name>
<feature type="compositionally biased region" description="Low complexity" evidence="1">
    <location>
        <begin position="137"/>
        <end position="161"/>
    </location>
</feature>
<keyword evidence="3" id="KW-1185">Reference proteome</keyword>
<reference evidence="2 3" key="1">
    <citation type="journal article" date="2018" name="Nat. Ecol. Evol.">
        <title>Shark genomes provide insights into elasmobranch evolution and the origin of vertebrates.</title>
        <authorList>
            <person name="Hara Y"/>
            <person name="Yamaguchi K"/>
            <person name="Onimaru K"/>
            <person name="Kadota M"/>
            <person name="Koyanagi M"/>
            <person name="Keeley SD"/>
            <person name="Tatsumi K"/>
            <person name="Tanaka K"/>
            <person name="Motone F"/>
            <person name="Kageyama Y"/>
            <person name="Nozu R"/>
            <person name="Adachi N"/>
            <person name="Nishimura O"/>
            <person name="Nakagawa R"/>
            <person name="Tanegashima C"/>
            <person name="Kiyatake I"/>
            <person name="Matsumoto R"/>
            <person name="Murakumo K"/>
            <person name="Nishida K"/>
            <person name="Terakita A"/>
            <person name="Kuratani S"/>
            <person name="Sato K"/>
            <person name="Hyodo S Kuraku.S."/>
        </authorList>
    </citation>
    <scope>NUCLEOTIDE SEQUENCE [LARGE SCALE GENOMIC DNA]</scope>
</reference>
<organism evidence="2 3">
    <name type="scientific">Chiloscyllium punctatum</name>
    <name type="common">Brownbanded bambooshark</name>
    <name type="synonym">Hemiscyllium punctatum</name>
    <dbReference type="NCBI Taxonomy" id="137246"/>
    <lineage>
        <taxon>Eukaryota</taxon>
        <taxon>Metazoa</taxon>
        <taxon>Chordata</taxon>
        <taxon>Craniata</taxon>
        <taxon>Vertebrata</taxon>
        <taxon>Chondrichthyes</taxon>
        <taxon>Elasmobranchii</taxon>
        <taxon>Galeomorphii</taxon>
        <taxon>Galeoidea</taxon>
        <taxon>Orectolobiformes</taxon>
        <taxon>Hemiscylliidae</taxon>
        <taxon>Chiloscyllium</taxon>
    </lineage>
</organism>
<dbReference type="Proteomes" id="UP000287033">
    <property type="component" value="Unassembled WGS sequence"/>
</dbReference>
<accession>A0A401T8K6</accession>